<evidence type="ECO:0000313" key="6">
    <source>
        <dbReference type="EMBL" id="EUJ64808.1"/>
    </source>
</evidence>
<dbReference type="GO" id="GO:0006166">
    <property type="term" value="P:purine ribonucleoside salvage"/>
    <property type="evidence" value="ECO:0007669"/>
    <property type="project" value="TreeGrafter"/>
</dbReference>
<evidence type="ECO:0000256" key="2">
    <source>
        <dbReference type="ARBA" id="ARBA00022723"/>
    </source>
</evidence>
<dbReference type="GO" id="GO:0005975">
    <property type="term" value="P:carbohydrate metabolic process"/>
    <property type="evidence" value="ECO:0007669"/>
    <property type="project" value="InterPro"/>
</dbReference>
<feature type="domain" description="Alpha-D-phosphohexomutase alpha/beta/alpha" evidence="5">
    <location>
        <begin position="42"/>
        <end position="180"/>
    </location>
</feature>
<protein>
    <submittedName>
        <fullName evidence="6">Phosphoglucomutase</fullName>
        <ecNumber evidence="6">5.4.2.2</ecNumber>
    </submittedName>
</protein>
<evidence type="ECO:0000259" key="5">
    <source>
        <dbReference type="Pfam" id="PF02878"/>
    </source>
</evidence>
<dbReference type="InterPro" id="IPR005844">
    <property type="entry name" value="A-D-PHexomutase_a/b/a-I"/>
</dbReference>
<keyword evidence="2" id="KW-0479">Metal-binding</keyword>
<proteinExistence type="inferred from homology"/>
<dbReference type="InterPro" id="IPR016066">
    <property type="entry name" value="A-D-PHexomutase_CS"/>
</dbReference>
<dbReference type="GO" id="GO:0008973">
    <property type="term" value="F:phosphopentomutase activity"/>
    <property type="evidence" value="ECO:0007669"/>
    <property type="project" value="TreeGrafter"/>
</dbReference>
<evidence type="ECO:0000256" key="1">
    <source>
        <dbReference type="ARBA" id="ARBA00010231"/>
    </source>
</evidence>
<evidence type="ECO:0000256" key="4">
    <source>
        <dbReference type="ARBA" id="ARBA00023235"/>
    </source>
</evidence>
<dbReference type="Pfam" id="PF02878">
    <property type="entry name" value="PGM_PMM_I"/>
    <property type="match status" value="1"/>
</dbReference>
<dbReference type="GO" id="GO:0000287">
    <property type="term" value="F:magnesium ion binding"/>
    <property type="evidence" value="ECO:0007669"/>
    <property type="project" value="InterPro"/>
</dbReference>
<dbReference type="AlphaFoldDB" id="W7E2F5"/>
<comment type="similarity">
    <text evidence="1">Belongs to the phosphohexose mutase family.</text>
</comment>
<dbReference type="InterPro" id="IPR016055">
    <property type="entry name" value="A-D-PHexomutase_a/b/a-I/II/III"/>
</dbReference>
<evidence type="ECO:0000256" key="3">
    <source>
        <dbReference type="ARBA" id="ARBA00022842"/>
    </source>
</evidence>
<dbReference type="PROSITE" id="PS00710">
    <property type="entry name" value="PGM_PMM"/>
    <property type="match status" value="1"/>
</dbReference>
<name>W7E2F5_9LIST</name>
<dbReference type="Gene3D" id="3.40.120.10">
    <property type="entry name" value="Alpha-D-Glucose-1,6-Bisphosphate, subunit A, domain 3"/>
    <property type="match status" value="1"/>
</dbReference>
<comment type="caution">
    <text evidence="6">The sequence shown here is derived from an EMBL/GenBank/DDBJ whole genome shotgun (WGS) entry which is preliminary data.</text>
</comment>
<dbReference type="PATRIC" id="fig|1265822.4.peg.272"/>
<evidence type="ECO:0000313" key="7">
    <source>
        <dbReference type="Proteomes" id="UP000019241"/>
    </source>
</evidence>
<accession>W7E2F5</accession>
<dbReference type="Proteomes" id="UP000019241">
    <property type="component" value="Unassembled WGS sequence"/>
</dbReference>
<dbReference type="GO" id="GO:0004614">
    <property type="term" value="F:phosphoglucomutase activity"/>
    <property type="evidence" value="ECO:0007669"/>
    <property type="project" value="UniProtKB-EC"/>
</dbReference>
<gene>
    <name evidence="6" type="ORF">MCOL2_01335</name>
</gene>
<reference evidence="6 7" key="1">
    <citation type="submission" date="2012-12" db="EMBL/GenBank/DDBJ databases">
        <title>Novel taxa of Listeriaceae from agricultural environments in the United States.</title>
        <authorList>
            <person name="den Bakker H.C."/>
            <person name="Allred A."/>
            <person name="Warchocki S."/>
            <person name="Wright E.M."/>
            <person name="Burrell A."/>
            <person name="Nightingale K.K."/>
            <person name="Kephart D."/>
            <person name="Wiedmann M."/>
        </authorList>
    </citation>
    <scope>NUCLEOTIDE SEQUENCE [LARGE SCALE GENOMIC DNA]</scope>
    <source>
        <strain evidence="6 7">FSL S10-1203</strain>
    </source>
</reference>
<sequence>MNWNVEYEKWLDNGQLDADLRGQLEALQGDEKTLEDSFYKNMEFGTAGMRGVLGAGTNRMNIYTIRKASYGLAKFVAENGDAAKKRGVVIAYDPRHMSQEFAYESAAVLGANGIKSYVFESLRPTPELSFAIRDLNCFSGVVITASHNPPEYNGYKVYGEDGGQMPPASADAVTEYINSVEDIFSVEIKDVRELEANGILEVISDKVDVPYLEKLKEVIVNKSLVKEKGGELKNCVYPASRYRWNFRRTCAK</sequence>
<dbReference type="EMBL" id="AODM01000005">
    <property type="protein sequence ID" value="EUJ64808.1"/>
    <property type="molecule type" value="Genomic_DNA"/>
</dbReference>
<dbReference type="EC" id="5.4.2.2" evidence="6"/>
<dbReference type="SUPFAM" id="SSF53738">
    <property type="entry name" value="Phosphoglucomutase, first 3 domains"/>
    <property type="match status" value="1"/>
</dbReference>
<keyword evidence="4 6" id="KW-0413">Isomerase</keyword>
<keyword evidence="3" id="KW-0460">Magnesium</keyword>
<dbReference type="PANTHER" id="PTHR45745:SF1">
    <property type="entry name" value="PHOSPHOGLUCOMUTASE 2B-RELATED"/>
    <property type="match status" value="1"/>
</dbReference>
<organism evidence="6 7">
    <name type="scientific">Listeria fleischmannii FSL S10-1203</name>
    <dbReference type="NCBI Taxonomy" id="1265822"/>
    <lineage>
        <taxon>Bacteria</taxon>
        <taxon>Bacillati</taxon>
        <taxon>Bacillota</taxon>
        <taxon>Bacilli</taxon>
        <taxon>Bacillales</taxon>
        <taxon>Listeriaceae</taxon>
        <taxon>Listeria</taxon>
    </lineage>
</organism>
<dbReference type="PANTHER" id="PTHR45745">
    <property type="entry name" value="PHOSPHOMANNOMUTASE 45A"/>
    <property type="match status" value="1"/>
</dbReference>